<comment type="subcellular location">
    <subcellularLocation>
        <location evidence="2">Membrane</location>
        <topology evidence="2">Multi-pass membrane protein</topology>
    </subcellularLocation>
</comment>
<dbReference type="InterPro" id="IPR036097">
    <property type="entry name" value="HisK_dim/P_sf"/>
</dbReference>
<dbReference type="InterPro" id="IPR036890">
    <property type="entry name" value="HATPase_C_sf"/>
</dbReference>
<protein>
    <recommendedName>
        <fullName evidence="3">histidine kinase</fullName>
        <ecNumber evidence="3">2.7.13.3</ecNumber>
    </recommendedName>
</protein>
<evidence type="ECO:0000256" key="2">
    <source>
        <dbReference type="ARBA" id="ARBA00004141"/>
    </source>
</evidence>
<dbReference type="InterPro" id="IPR003660">
    <property type="entry name" value="HAMP_dom"/>
</dbReference>
<dbReference type="SMART" id="SM00387">
    <property type="entry name" value="HATPase_c"/>
    <property type="match status" value="1"/>
</dbReference>
<evidence type="ECO:0000256" key="4">
    <source>
        <dbReference type="ARBA" id="ARBA00022553"/>
    </source>
</evidence>
<dbReference type="EMBL" id="FMYV01000006">
    <property type="protein sequence ID" value="SDC67976.1"/>
    <property type="molecule type" value="Genomic_DNA"/>
</dbReference>
<dbReference type="AlphaFoldDB" id="A0A1G6NL12"/>
<feature type="transmembrane region" description="Helical" evidence="11">
    <location>
        <begin position="163"/>
        <end position="183"/>
    </location>
</feature>
<keyword evidence="5" id="KW-0808">Transferase</keyword>
<dbReference type="FunFam" id="1.10.287.130:FF:000001">
    <property type="entry name" value="Two-component sensor histidine kinase"/>
    <property type="match status" value="1"/>
</dbReference>
<keyword evidence="4" id="KW-0597">Phosphoprotein</keyword>
<accession>A0A1G6NL12</accession>
<comment type="catalytic activity">
    <reaction evidence="1">
        <text>ATP + protein L-histidine = ADP + protein N-phospho-L-histidine.</text>
        <dbReference type="EC" id="2.7.13.3"/>
    </reaction>
</comment>
<evidence type="ECO:0000256" key="10">
    <source>
        <dbReference type="ARBA" id="ARBA00023136"/>
    </source>
</evidence>
<keyword evidence="9" id="KW-0902">Two-component regulatory system</keyword>
<dbReference type="Pfam" id="PF00512">
    <property type="entry name" value="HisKA"/>
    <property type="match status" value="1"/>
</dbReference>
<dbReference type="SUPFAM" id="SSF47384">
    <property type="entry name" value="Homodimeric domain of signal transducing histidine kinase"/>
    <property type="match status" value="1"/>
</dbReference>
<dbReference type="PRINTS" id="PR00344">
    <property type="entry name" value="BCTRLSENSOR"/>
</dbReference>
<evidence type="ECO:0000256" key="8">
    <source>
        <dbReference type="ARBA" id="ARBA00022989"/>
    </source>
</evidence>
<keyword evidence="15" id="KW-1185">Reference proteome</keyword>
<evidence type="ECO:0000256" key="11">
    <source>
        <dbReference type="SAM" id="Phobius"/>
    </source>
</evidence>
<keyword evidence="6 11" id="KW-0812">Transmembrane</keyword>
<name>A0A1G6NL12_9BACT</name>
<dbReference type="InterPro" id="IPR003594">
    <property type="entry name" value="HATPase_dom"/>
</dbReference>
<sequence length="448" mass="51710">MLDTLFEKNEKKKSAVIQQTFVITITTFLLTSVVILLLRFTVIDISMDTYGKMFINEISPEYLEKSKKAPRNNEELFNQLMDDTDIFRRSLLSNKIVIIDGTVMSDPYNIIYNGFKIDKLPYLYKAQDKYYIFVGLEVFQNKLLIVGSPSLEFTALIETFDKVAIVAIFLLSLVSLAISYILARRLLKPTITISRQISQIDANSINQRIPEQSTVEYQNLSNKLNSMLERIEDAFNAQKQFVSDVSHELRTPLTSINGFVKMLKRWGTKDEKILTESIESIENSTEYLKDMVEKLLILTKPNYEIEKQKHNVKKIIKETLEIFHKEDEIFNLEGEDFYINTSEEYLSIILKVVIENALKYNSEGKKVDIKYGEGEISIRDYGNGISEDEIDKIFQRFYKGDKARSTKSHGLGLSIAKKLADKLNISIKVENKEKGVQFTLKFTDYKLS</sequence>
<dbReference type="Pfam" id="PF02518">
    <property type="entry name" value="HATPase_c"/>
    <property type="match status" value="1"/>
</dbReference>
<organism evidence="14 15">
    <name type="scientific">Geotoga petraea</name>
    <dbReference type="NCBI Taxonomy" id="28234"/>
    <lineage>
        <taxon>Bacteria</taxon>
        <taxon>Thermotogati</taxon>
        <taxon>Thermotogota</taxon>
        <taxon>Thermotogae</taxon>
        <taxon>Petrotogales</taxon>
        <taxon>Petrotogaceae</taxon>
        <taxon>Geotoga</taxon>
    </lineage>
</organism>
<dbReference type="Gene3D" id="1.10.287.130">
    <property type="match status" value="1"/>
</dbReference>
<reference evidence="14 15" key="1">
    <citation type="submission" date="2016-10" db="EMBL/GenBank/DDBJ databases">
        <authorList>
            <person name="de Groot N.N."/>
        </authorList>
    </citation>
    <scope>NUCLEOTIDE SEQUENCE [LARGE SCALE GENOMIC DNA]</scope>
    <source>
        <strain evidence="14 15">WG14</strain>
    </source>
</reference>
<dbReference type="PROSITE" id="PS50109">
    <property type="entry name" value="HIS_KIN"/>
    <property type="match status" value="1"/>
</dbReference>
<evidence type="ECO:0000256" key="3">
    <source>
        <dbReference type="ARBA" id="ARBA00012438"/>
    </source>
</evidence>
<dbReference type="SMART" id="SM00304">
    <property type="entry name" value="HAMP"/>
    <property type="match status" value="1"/>
</dbReference>
<feature type="domain" description="Histidine kinase" evidence="12">
    <location>
        <begin position="244"/>
        <end position="446"/>
    </location>
</feature>
<evidence type="ECO:0000256" key="5">
    <source>
        <dbReference type="ARBA" id="ARBA00022679"/>
    </source>
</evidence>
<dbReference type="InterPro" id="IPR050398">
    <property type="entry name" value="HssS/ArlS-like"/>
</dbReference>
<keyword evidence="10 11" id="KW-0472">Membrane</keyword>
<dbReference type="GO" id="GO:0016020">
    <property type="term" value="C:membrane"/>
    <property type="evidence" value="ECO:0007669"/>
    <property type="project" value="UniProtKB-SubCell"/>
</dbReference>
<dbReference type="STRING" id="28234.SAMN04488588_1559"/>
<dbReference type="SUPFAM" id="SSF55874">
    <property type="entry name" value="ATPase domain of HSP90 chaperone/DNA topoisomerase II/histidine kinase"/>
    <property type="match status" value="1"/>
</dbReference>
<dbReference type="InterPro" id="IPR003661">
    <property type="entry name" value="HisK_dim/P_dom"/>
</dbReference>
<evidence type="ECO:0000256" key="7">
    <source>
        <dbReference type="ARBA" id="ARBA00022777"/>
    </source>
</evidence>
<dbReference type="Gene3D" id="6.10.340.10">
    <property type="match status" value="1"/>
</dbReference>
<dbReference type="CDD" id="cd00082">
    <property type="entry name" value="HisKA"/>
    <property type="match status" value="1"/>
</dbReference>
<dbReference type="RefSeq" id="WP_259699983.1">
    <property type="nucleotide sequence ID" value="NZ_LTDH01000006.1"/>
</dbReference>
<feature type="domain" description="HAMP" evidence="13">
    <location>
        <begin position="184"/>
        <end position="236"/>
    </location>
</feature>
<feature type="transmembrane region" description="Helical" evidence="11">
    <location>
        <begin position="21"/>
        <end position="43"/>
    </location>
</feature>
<proteinExistence type="predicted"/>
<evidence type="ECO:0000313" key="15">
    <source>
        <dbReference type="Proteomes" id="UP000199322"/>
    </source>
</evidence>
<dbReference type="PANTHER" id="PTHR45528:SF12">
    <property type="entry name" value="SENSOR HISTIDINE KINASE ARSS"/>
    <property type="match status" value="1"/>
</dbReference>
<dbReference type="InterPro" id="IPR005467">
    <property type="entry name" value="His_kinase_dom"/>
</dbReference>
<dbReference type="Proteomes" id="UP000199322">
    <property type="component" value="Unassembled WGS sequence"/>
</dbReference>
<evidence type="ECO:0000256" key="6">
    <source>
        <dbReference type="ARBA" id="ARBA00022692"/>
    </source>
</evidence>
<dbReference type="PROSITE" id="PS50885">
    <property type="entry name" value="HAMP"/>
    <property type="match status" value="1"/>
</dbReference>
<dbReference type="Pfam" id="PF00672">
    <property type="entry name" value="HAMP"/>
    <property type="match status" value="1"/>
</dbReference>
<dbReference type="Gene3D" id="3.30.565.10">
    <property type="entry name" value="Histidine kinase-like ATPase, C-terminal domain"/>
    <property type="match status" value="1"/>
</dbReference>
<evidence type="ECO:0000259" key="13">
    <source>
        <dbReference type="PROSITE" id="PS50885"/>
    </source>
</evidence>
<dbReference type="EC" id="2.7.13.3" evidence="3"/>
<gene>
    <name evidence="14" type="ORF">SAMN04488588_1559</name>
</gene>
<dbReference type="CDD" id="cd00075">
    <property type="entry name" value="HATPase"/>
    <property type="match status" value="1"/>
</dbReference>
<dbReference type="GO" id="GO:0000155">
    <property type="term" value="F:phosphorelay sensor kinase activity"/>
    <property type="evidence" value="ECO:0007669"/>
    <property type="project" value="InterPro"/>
</dbReference>
<evidence type="ECO:0000313" key="14">
    <source>
        <dbReference type="EMBL" id="SDC67976.1"/>
    </source>
</evidence>
<dbReference type="PANTHER" id="PTHR45528">
    <property type="entry name" value="SENSOR HISTIDINE KINASE CPXA"/>
    <property type="match status" value="1"/>
</dbReference>
<dbReference type="InterPro" id="IPR004358">
    <property type="entry name" value="Sig_transdc_His_kin-like_C"/>
</dbReference>
<keyword evidence="7 14" id="KW-0418">Kinase</keyword>
<evidence type="ECO:0000256" key="9">
    <source>
        <dbReference type="ARBA" id="ARBA00023012"/>
    </source>
</evidence>
<evidence type="ECO:0000259" key="12">
    <source>
        <dbReference type="PROSITE" id="PS50109"/>
    </source>
</evidence>
<keyword evidence="8 11" id="KW-1133">Transmembrane helix</keyword>
<evidence type="ECO:0000256" key="1">
    <source>
        <dbReference type="ARBA" id="ARBA00000085"/>
    </source>
</evidence>
<dbReference type="SMART" id="SM00388">
    <property type="entry name" value="HisKA"/>
    <property type="match status" value="1"/>
</dbReference>